<keyword evidence="3" id="KW-1185">Reference proteome</keyword>
<accession>A0AAV1IDV1</accession>
<gene>
    <name evidence="2" type="ORF">CVIRNUC_007834</name>
</gene>
<dbReference type="Proteomes" id="UP001314263">
    <property type="component" value="Unassembled WGS sequence"/>
</dbReference>
<keyword evidence="1" id="KW-0732">Signal</keyword>
<name>A0AAV1IDV1_9CHLO</name>
<evidence type="ECO:0000313" key="3">
    <source>
        <dbReference type="Proteomes" id="UP001314263"/>
    </source>
</evidence>
<evidence type="ECO:0000256" key="1">
    <source>
        <dbReference type="SAM" id="SignalP"/>
    </source>
</evidence>
<comment type="caution">
    <text evidence="2">The sequence shown here is derived from an EMBL/GenBank/DDBJ whole genome shotgun (WGS) entry which is preliminary data.</text>
</comment>
<evidence type="ECO:0000313" key="2">
    <source>
        <dbReference type="EMBL" id="CAK0784630.1"/>
    </source>
</evidence>
<dbReference type="EMBL" id="CAUYUE010000011">
    <property type="protein sequence ID" value="CAK0784630.1"/>
    <property type="molecule type" value="Genomic_DNA"/>
</dbReference>
<proteinExistence type="predicted"/>
<feature type="signal peptide" evidence="1">
    <location>
        <begin position="1"/>
        <end position="19"/>
    </location>
</feature>
<sequence>MKTGCAILVCACFFGAVIAGQPAYAERDFLLVAGKGTRRLLQGGLSQQTLDNIASLAWQLSSSSALGAQNSDIAGNAVQLAGAVQAPQSSSYTSNLADSIIQLVDSAVRGSGAMPSASPLLVQLLQAVLRNASPSLISQLNGLRQTGVFPSMTYGLEGNFSTGPQIVQAVSELLSSNSVIRDGAQSPSGGSLLSTGLLSYCPGLAYSLSGHH</sequence>
<evidence type="ECO:0008006" key="4">
    <source>
        <dbReference type="Google" id="ProtNLM"/>
    </source>
</evidence>
<dbReference type="AlphaFoldDB" id="A0AAV1IDV1"/>
<reference evidence="2 3" key="1">
    <citation type="submission" date="2023-10" db="EMBL/GenBank/DDBJ databases">
        <authorList>
            <person name="Maclean D."/>
            <person name="Macfadyen A."/>
        </authorList>
    </citation>
    <scope>NUCLEOTIDE SEQUENCE [LARGE SCALE GENOMIC DNA]</scope>
</reference>
<organism evidence="2 3">
    <name type="scientific">Coccomyxa viridis</name>
    <dbReference type="NCBI Taxonomy" id="1274662"/>
    <lineage>
        <taxon>Eukaryota</taxon>
        <taxon>Viridiplantae</taxon>
        <taxon>Chlorophyta</taxon>
        <taxon>core chlorophytes</taxon>
        <taxon>Trebouxiophyceae</taxon>
        <taxon>Trebouxiophyceae incertae sedis</taxon>
        <taxon>Coccomyxaceae</taxon>
        <taxon>Coccomyxa</taxon>
    </lineage>
</organism>
<protein>
    <recommendedName>
        <fullName evidence="4">DUF1400 domain-containing protein</fullName>
    </recommendedName>
</protein>
<feature type="chain" id="PRO_5043841547" description="DUF1400 domain-containing protein" evidence="1">
    <location>
        <begin position="20"/>
        <end position="212"/>
    </location>
</feature>